<evidence type="ECO:0000256" key="1">
    <source>
        <dbReference type="SAM" id="Phobius"/>
    </source>
</evidence>
<feature type="transmembrane region" description="Helical" evidence="1">
    <location>
        <begin position="61"/>
        <end position="81"/>
    </location>
</feature>
<dbReference type="KEGG" id="kme:H0A61_01882"/>
<dbReference type="AlphaFoldDB" id="A0A8A0RM84"/>
<dbReference type="RefSeq" id="WP_206706866.1">
    <property type="nucleotide sequence ID" value="NZ_CP059066.1"/>
</dbReference>
<dbReference type="Proteomes" id="UP000662904">
    <property type="component" value="Chromosome"/>
</dbReference>
<accession>A0A8A0RM84</accession>
<organism evidence="2 3">
    <name type="scientific">Koleobacter methoxysyntrophicus</name>
    <dbReference type="NCBI Taxonomy" id="2751313"/>
    <lineage>
        <taxon>Bacteria</taxon>
        <taxon>Bacillati</taxon>
        <taxon>Bacillota</taxon>
        <taxon>Clostridia</taxon>
        <taxon>Koleobacterales</taxon>
        <taxon>Koleobacteraceae</taxon>
        <taxon>Koleobacter</taxon>
    </lineage>
</organism>
<keyword evidence="1" id="KW-0812">Transmembrane</keyword>
<keyword evidence="3" id="KW-1185">Reference proteome</keyword>
<name>A0A8A0RM84_9FIRM</name>
<reference evidence="2" key="1">
    <citation type="submission" date="2020-07" db="EMBL/GenBank/DDBJ databases">
        <title>Koleobacter methoxysyntrophicus gen. nov., sp. nov., a novel anaerobic bacterium isolated from deep subsurface oil field and proposal of Koleobacterales ord. nov. in the phylum Firmicutes.</title>
        <authorList>
            <person name="Sakamoto S."/>
            <person name="Tamaki H."/>
        </authorList>
    </citation>
    <scope>NUCLEOTIDE SEQUENCE</scope>
    <source>
        <strain evidence="2">NRmbB1</strain>
    </source>
</reference>
<keyword evidence="1" id="KW-0472">Membrane</keyword>
<proteinExistence type="predicted"/>
<evidence type="ECO:0000313" key="3">
    <source>
        <dbReference type="Proteomes" id="UP000662904"/>
    </source>
</evidence>
<protein>
    <submittedName>
        <fullName evidence="2">Uncharacterized protein</fullName>
    </submittedName>
</protein>
<dbReference type="EMBL" id="CP059066">
    <property type="protein sequence ID" value="QSQ09511.1"/>
    <property type="molecule type" value="Genomic_DNA"/>
</dbReference>
<sequence length="337" mass="38775">MNDRELNEKLKAAKEEADRFFAAWKFNPYRKMIYRRLENPDNYTDSDAFNSPWRLVFNKKVVLASLLLILLALNLFNFSPFKQSPNIGVPISQQPIRFGDNSTTKWVSFFRLDEPDRSKNSLLAVIWDSSPDGDYKMIYSSLLENCDIPHPVSVVDFPGSSSKLLLISSGNKNSGHLHYRLIEYDDSSRAFVTYLEQDFVPYGKVNIEEGIIVEERTVPGIYSAQENEFPRSKGKTVVTRLVPYKIDSKGNLILPTDYIRLNRGDYLTFIGYNTGQHLKITLAGRILDNLHYESFYLTDMPYIQLHAVNPGKGVIILETDMKSGPRKELKLEIEERR</sequence>
<evidence type="ECO:0000313" key="2">
    <source>
        <dbReference type="EMBL" id="QSQ09511.1"/>
    </source>
</evidence>
<gene>
    <name evidence="2" type="ORF">H0A61_01882</name>
</gene>
<keyword evidence="1" id="KW-1133">Transmembrane helix</keyword>